<dbReference type="PANTHER" id="PTHR48111:SF50">
    <property type="entry name" value="KDP OPERON TRANSCRIPTIONAL REGULATORY PROTEIN KDPE"/>
    <property type="match status" value="1"/>
</dbReference>
<dbReference type="PROSITE" id="PS51755">
    <property type="entry name" value="OMPR_PHOB"/>
    <property type="match status" value="1"/>
</dbReference>
<evidence type="ECO:0000256" key="6">
    <source>
        <dbReference type="ARBA" id="ARBA00023125"/>
    </source>
</evidence>
<dbReference type="InterPro" id="IPR001789">
    <property type="entry name" value="Sig_transdc_resp-reg_receiver"/>
</dbReference>
<dbReference type="GO" id="GO:0000156">
    <property type="term" value="F:phosphorelay response regulator activity"/>
    <property type="evidence" value="ECO:0007669"/>
    <property type="project" value="TreeGrafter"/>
</dbReference>
<dbReference type="InterPro" id="IPR011006">
    <property type="entry name" value="CheY-like_superfamily"/>
</dbReference>
<dbReference type="OrthoDB" id="9802426at2"/>
<dbReference type="GO" id="GO:0045893">
    <property type="term" value="P:positive regulation of DNA-templated transcription"/>
    <property type="evidence" value="ECO:0007669"/>
    <property type="project" value="UniProtKB-ARBA"/>
</dbReference>
<feature type="domain" description="OmpR/PhoB-type" evidence="11">
    <location>
        <begin position="133"/>
        <end position="232"/>
    </location>
</feature>
<gene>
    <name evidence="12" type="ORF">SAMN05421508_104205</name>
</gene>
<dbReference type="PANTHER" id="PTHR48111">
    <property type="entry name" value="REGULATOR OF RPOS"/>
    <property type="match status" value="1"/>
</dbReference>
<dbReference type="Pfam" id="PF00486">
    <property type="entry name" value="Trans_reg_C"/>
    <property type="match status" value="1"/>
</dbReference>
<dbReference type="GO" id="GO:0042802">
    <property type="term" value="F:identical protein binding"/>
    <property type="evidence" value="ECO:0007669"/>
    <property type="project" value="UniProtKB-ARBA"/>
</dbReference>
<dbReference type="Pfam" id="PF00072">
    <property type="entry name" value="Response_reg"/>
    <property type="match status" value="1"/>
</dbReference>
<keyword evidence="2" id="KW-0963">Cytoplasm</keyword>
<keyword evidence="6 9" id="KW-0238">DNA-binding</keyword>
<evidence type="ECO:0000259" key="11">
    <source>
        <dbReference type="PROSITE" id="PS51755"/>
    </source>
</evidence>
<dbReference type="CDD" id="cd00383">
    <property type="entry name" value="trans_reg_C"/>
    <property type="match status" value="1"/>
</dbReference>
<dbReference type="GO" id="GO:0032993">
    <property type="term" value="C:protein-DNA complex"/>
    <property type="evidence" value="ECO:0007669"/>
    <property type="project" value="TreeGrafter"/>
</dbReference>
<dbReference type="RefSeq" id="WP_097279163.1">
    <property type="nucleotide sequence ID" value="NZ_OCNJ01000004.1"/>
</dbReference>
<protein>
    <submittedName>
        <fullName evidence="12">Two-component system, OmpR family, KDP operon response regulator KdpE</fullName>
    </submittedName>
</protein>
<evidence type="ECO:0000256" key="4">
    <source>
        <dbReference type="ARBA" id="ARBA00023012"/>
    </source>
</evidence>
<dbReference type="InterPro" id="IPR036388">
    <property type="entry name" value="WH-like_DNA-bd_sf"/>
</dbReference>
<sequence>MPTDATGNAKILIVDDEPQIRRFLKASLNAHGYGVVEAEDANAAIRAATVDKPDLMVLDLGLPDMDGLDVIARVREWSTMPIIVLSVRSDEGDKVEALDRGANDYITKPFGMAELMARMRAALRQVGPAGSDEPVLKTDRVEIDLAKRLVTVEGQAVRLSRKEYDLLRALAAHPGKVITHQQLLRDIWGEAYVEETQYLRVYVGQLRQKLEADPSRPRLIVTEPGVGYRLQIAG</sequence>
<dbReference type="FunFam" id="1.10.10.10:FF:000210">
    <property type="entry name" value="Winged-helix transcriptional response regulator KdpE"/>
    <property type="match status" value="1"/>
</dbReference>
<dbReference type="InterPro" id="IPR001867">
    <property type="entry name" value="OmpR/PhoB-type_DNA-bd"/>
</dbReference>
<accession>A0A286GHM4</accession>
<evidence type="ECO:0000313" key="12">
    <source>
        <dbReference type="EMBL" id="SOD95037.1"/>
    </source>
</evidence>
<evidence type="ECO:0000256" key="1">
    <source>
        <dbReference type="ARBA" id="ARBA00004496"/>
    </source>
</evidence>
<dbReference type="SUPFAM" id="SSF52172">
    <property type="entry name" value="CheY-like"/>
    <property type="match status" value="1"/>
</dbReference>
<dbReference type="GO" id="GO:0005829">
    <property type="term" value="C:cytosol"/>
    <property type="evidence" value="ECO:0007669"/>
    <property type="project" value="TreeGrafter"/>
</dbReference>
<dbReference type="CDD" id="cd17620">
    <property type="entry name" value="REC_OmpR_KdpE-like"/>
    <property type="match status" value="1"/>
</dbReference>
<reference evidence="12 13" key="1">
    <citation type="submission" date="2017-09" db="EMBL/GenBank/DDBJ databases">
        <authorList>
            <person name="Ehlers B."/>
            <person name="Leendertz F.H."/>
        </authorList>
    </citation>
    <scope>NUCLEOTIDE SEQUENCE [LARGE SCALE GENOMIC DNA]</scope>
    <source>
        <strain evidence="12 13">USBA 140</strain>
    </source>
</reference>
<keyword evidence="13" id="KW-1185">Reference proteome</keyword>
<dbReference type="Gene3D" id="3.40.50.2300">
    <property type="match status" value="1"/>
</dbReference>
<dbReference type="InterPro" id="IPR039420">
    <property type="entry name" value="WalR-like"/>
</dbReference>
<evidence type="ECO:0000256" key="3">
    <source>
        <dbReference type="ARBA" id="ARBA00022553"/>
    </source>
</evidence>
<evidence type="ECO:0000256" key="2">
    <source>
        <dbReference type="ARBA" id="ARBA00022490"/>
    </source>
</evidence>
<keyword evidence="5" id="KW-0805">Transcription regulation</keyword>
<dbReference type="Gene3D" id="6.10.250.690">
    <property type="match status" value="1"/>
</dbReference>
<keyword evidence="7" id="KW-0804">Transcription</keyword>
<feature type="modified residue" description="4-aspartylphosphate" evidence="8">
    <location>
        <position position="59"/>
    </location>
</feature>
<evidence type="ECO:0000256" key="7">
    <source>
        <dbReference type="ARBA" id="ARBA00023163"/>
    </source>
</evidence>
<comment type="subcellular location">
    <subcellularLocation>
        <location evidence="1">Cytoplasm</location>
    </subcellularLocation>
</comment>
<dbReference type="Proteomes" id="UP000219621">
    <property type="component" value="Unassembled WGS sequence"/>
</dbReference>
<evidence type="ECO:0000259" key="10">
    <source>
        <dbReference type="PROSITE" id="PS50110"/>
    </source>
</evidence>
<dbReference type="PROSITE" id="PS50110">
    <property type="entry name" value="RESPONSE_REGULATORY"/>
    <property type="match status" value="1"/>
</dbReference>
<dbReference type="Gene3D" id="1.10.10.10">
    <property type="entry name" value="Winged helix-like DNA-binding domain superfamily/Winged helix DNA-binding domain"/>
    <property type="match status" value="1"/>
</dbReference>
<feature type="domain" description="Response regulatory" evidence="10">
    <location>
        <begin position="10"/>
        <end position="123"/>
    </location>
</feature>
<dbReference type="EMBL" id="OCNJ01000004">
    <property type="protein sequence ID" value="SOD95037.1"/>
    <property type="molecule type" value="Genomic_DNA"/>
</dbReference>
<organism evidence="12 13">
    <name type="scientific">Caenispirillum bisanense</name>
    <dbReference type="NCBI Taxonomy" id="414052"/>
    <lineage>
        <taxon>Bacteria</taxon>
        <taxon>Pseudomonadati</taxon>
        <taxon>Pseudomonadota</taxon>
        <taxon>Alphaproteobacteria</taxon>
        <taxon>Rhodospirillales</taxon>
        <taxon>Novispirillaceae</taxon>
        <taxon>Caenispirillum</taxon>
    </lineage>
</organism>
<feature type="DNA-binding region" description="OmpR/PhoB-type" evidence="9">
    <location>
        <begin position="133"/>
        <end position="232"/>
    </location>
</feature>
<evidence type="ECO:0000313" key="13">
    <source>
        <dbReference type="Proteomes" id="UP000219621"/>
    </source>
</evidence>
<keyword evidence="3 8" id="KW-0597">Phosphoprotein</keyword>
<evidence type="ECO:0000256" key="8">
    <source>
        <dbReference type="PROSITE-ProRule" id="PRU00169"/>
    </source>
</evidence>
<evidence type="ECO:0000256" key="5">
    <source>
        <dbReference type="ARBA" id="ARBA00023015"/>
    </source>
</evidence>
<dbReference type="SMART" id="SM00862">
    <property type="entry name" value="Trans_reg_C"/>
    <property type="match status" value="1"/>
</dbReference>
<dbReference type="GO" id="GO:0000987">
    <property type="term" value="F:cis-regulatory region sequence-specific DNA binding"/>
    <property type="evidence" value="ECO:0007669"/>
    <property type="project" value="UniProtKB-ARBA"/>
</dbReference>
<dbReference type="FunFam" id="3.40.50.2300:FF:000021">
    <property type="entry name" value="Two-component system response regulator KdpE"/>
    <property type="match status" value="1"/>
</dbReference>
<keyword evidence="4" id="KW-0902">Two-component regulatory system</keyword>
<evidence type="ECO:0000256" key="9">
    <source>
        <dbReference type="PROSITE-ProRule" id="PRU01091"/>
    </source>
</evidence>
<dbReference type="AlphaFoldDB" id="A0A286GHM4"/>
<dbReference type="SMART" id="SM00448">
    <property type="entry name" value="REC"/>
    <property type="match status" value="1"/>
</dbReference>
<proteinExistence type="predicted"/>
<name>A0A286GHM4_9PROT</name>